<keyword evidence="9 13" id="KW-0664">Pyridoxine biosynthesis</keyword>
<dbReference type="InterPro" id="IPR015424">
    <property type="entry name" value="PyrdxlP-dep_Trfase"/>
</dbReference>
<evidence type="ECO:0000256" key="8">
    <source>
        <dbReference type="ARBA" id="ARBA00022898"/>
    </source>
</evidence>
<dbReference type="GO" id="GO:0006564">
    <property type="term" value="P:L-serine biosynthetic process"/>
    <property type="evidence" value="ECO:0007669"/>
    <property type="project" value="UniProtKB-UniRule"/>
</dbReference>
<accession>A0A4R4NYX5</accession>
<gene>
    <name evidence="13" type="primary">serC</name>
    <name evidence="16" type="ORF">E1284_16105</name>
</gene>
<dbReference type="Gene3D" id="3.90.1150.10">
    <property type="entry name" value="Aspartate Aminotransferase, domain 1"/>
    <property type="match status" value="1"/>
</dbReference>
<protein>
    <recommendedName>
        <fullName evidence="13">Phosphoserine aminotransferase</fullName>
        <ecNumber evidence="13">2.6.1.52</ecNumber>
    </recommendedName>
    <alternativeName>
        <fullName evidence="13">Phosphohydroxythreonine aminotransferase</fullName>
        <shortName evidence="13">PSAT</shortName>
    </alternativeName>
</protein>
<keyword evidence="6 13" id="KW-0028">Amino-acid biosynthesis</keyword>
<dbReference type="PIRSF" id="PIRSF000525">
    <property type="entry name" value="SerC"/>
    <property type="match status" value="1"/>
</dbReference>
<keyword evidence="17" id="KW-1185">Reference proteome</keyword>
<dbReference type="SUPFAM" id="SSF53383">
    <property type="entry name" value="PLP-dependent transferases"/>
    <property type="match status" value="1"/>
</dbReference>
<feature type="binding site" evidence="13">
    <location>
        <begin position="277"/>
        <end position="278"/>
    </location>
    <ligand>
        <name>pyridoxal 5'-phosphate</name>
        <dbReference type="ChEBI" id="CHEBI:597326"/>
    </ligand>
</feature>
<name>A0A4R4NYX5_9ACTN</name>
<comment type="catalytic activity">
    <reaction evidence="12 13">
        <text>O-phospho-L-serine + 2-oxoglutarate = 3-phosphooxypyruvate + L-glutamate</text>
        <dbReference type="Rhea" id="RHEA:14329"/>
        <dbReference type="ChEBI" id="CHEBI:16810"/>
        <dbReference type="ChEBI" id="CHEBI:18110"/>
        <dbReference type="ChEBI" id="CHEBI:29985"/>
        <dbReference type="ChEBI" id="CHEBI:57524"/>
        <dbReference type="EC" id="2.6.1.52"/>
    </reaction>
</comment>
<comment type="cofactor">
    <cofactor evidence="13">
        <name>pyridoxal 5'-phosphate</name>
        <dbReference type="ChEBI" id="CHEBI:597326"/>
    </cofactor>
    <text evidence="13">Binds 1 pyridoxal phosphate per subunit.</text>
</comment>
<comment type="catalytic activity">
    <reaction evidence="11 13">
        <text>4-(phosphooxy)-L-threonine + 2-oxoglutarate = (R)-3-hydroxy-2-oxo-4-phosphooxybutanoate + L-glutamate</text>
        <dbReference type="Rhea" id="RHEA:16573"/>
        <dbReference type="ChEBI" id="CHEBI:16810"/>
        <dbReference type="ChEBI" id="CHEBI:29985"/>
        <dbReference type="ChEBI" id="CHEBI:58452"/>
        <dbReference type="ChEBI" id="CHEBI:58538"/>
        <dbReference type="EC" id="2.6.1.52"/>
    </reaction>
</comment>
<keyword evidence="10 13" id="KW-0718">Serine biosynthesis</keyword>
<evidence type="ECO:0000256" key="5">
    <source>
        <dbReference type="ARBA" id="ARBA00022576"/>
    </source>
</evidence>
<evidence type="ECO:0000256" key="9">
    <source>
        <dbReference type="ARBA" id="ARBA00023096"/>
    </source>
</evidence>
<feature type="binding site" evidence="13">
    <location>
        <position position="74"/>
    </location>
    <ligand>
        <name>L-glutamate</name>
        <dbReference type="ChEBI" id="CHEBI:29985"/>
    </ligand>
</feature>
<comment type="subunit">
    <text evidence="13">Homodimer.</text>
</comment>
<keyword evidence="5 13" id="KW-0032">Aminotransferase</keyword>
<comment type="similarity">
    <text evidence="3 13">Belongs to the class-V pyridoxal-phosphate-dependent aminotransferase family. SerC subfamily.</text>
</comment>
<evidence type="ECO:0000256" key="10">
    <source>
        <dbReference type="ARBA" id="ARBA00023299"/>
    </source>
</evidence>
<feature type="binding site" evidence="13">
    <location>
        <position position="225"/>
    </location>
    <ligand>
        <name>pyridoxal 5'-phosphate</name>
        <dbReference type="ChEBI" id="CHEBI:597326"/>
    </ligand>
</feature>
<evidence type="ECO:0000313" key="17">
    <source>
        <dbReference type="Proteomes" id="UP000295431"/>
    </source>
</evidence>
<dbReference type="AlphaFoldDB" id="A0A4R4NYX5"/>
<evidence type="ECO:0000256" key="13">
    <source>
        <dbReference type="HAMAP-Rule" id="MF_00160"/>
    </source>
</evidence>
<evidence type="ECO:0000256" key="11">
    <source>
        <dbReference type="ARBA" id="ARBA00047630"/>
    </source>
</evidence>
<dbReference type="HAMAP" id="MF_00160">
    <property type="entry name" value="SerC_aminotrans_5"/>
    <property type="match status" value="1"/>
</dbReference>
<dbReference type="GO" id="GO:0030170">
    <property type="term" value="F:pyridoxal phosphate binding"/>
    <property type="evidence" value="ECO:0007669"/>
    <property type="project" value="UniProtKB-UniRule"/>
</dbReference>
<evidence type="ECO:0000256" key="7">
    <source>
        <dbReference type="ARBA" id="ARBA00022679"/>
    </source>
</evidence>
<comment type="caution">
    <text evidence="13">Lacks conserved residue(s) required for the propagation of feature annotation.</text>
</comment>
<dbReference type="EC" id="2.6.1.52" evidence="13"/>
<feature type="binding site" evidence="13">
    <location>
        <position position="178"/>
    </location>
    <ligand>
        <name>pyridoxal 5'-phosphate</name>
        <dbReference type="ChEBI" id="CHEBI:597326"/>
    </ligand>
</feature>
<evidence type="ECO:0000256" key="3">
    <source>
        <dbReference type="ARBA" id="ARBA00006904"/>
    </source>
</evidence>
<comment type="subcellular location">
    <subcellularLocation>
        <location evidence="13">Cytoplasm</location>
    </subcellularLocation>
</comment>
<feature type="compositionally biased region" description="Basic and acidic residues" evidence="14">
    <location>
        <begin position="9"/>
        <end position="19"/>
    </location>
</feature>
<feature type="domain" description="Aminotransferase class V" evidence="15">
    <location>
        <begin position="164"/>
        <end position="361"/>
    </location>
</feature>
<dbReference type="NCBIfam" id="TIGR01366">
    <property type="entry name" value="serC_3"/>
    <property type="match status" value="1"/>
</dbReference>
<reference evidence="16 17" key="1">
    <citation type="submission" date="2019-03" db="EMBL/GenBank/DDBJ databases">
        <title>Draft genome sequences of novel Actinobacteria.</title>
        <authorList>
            <person name="Sahin N."/>
            <person name="Ay H."/>
            <person name="Saygin H."/>
        </authorList>
    </citation>
    <scope>NUCLEOTIDE SEQUENCE [LARGE SCALE GENOMIC DNA]</scope>
    <source>
        <strain evidence="16 17">DSM 45347</strain>
    </source>
</reference>
<dbReference type="GO" id="GO:0008615">
    <property type="term" value="P:pyridoxine biosynthetic process"/>
    <property type="evidence" value="ECO:0007669"/>
    <property type="project" value="UniProtKB-UniRule"/>
</dbReference>
<dbReference type="InterPro" id="IPR015422">
    <property type="entry name" value="PyrdxlP-dep_Trfase_small"/>
</dbReference>
<dbReference type="UniPathway" id="UPA00244">
    <property type="reaction ID" value="UER00311"/>
</dbReference>
<feature type="region of interest" description="Disordered" evidence="14">
    <location>
        <begin position="1"/>
        <end position="27"/>
    </location>
</feature>
<dbReference type="GO" id="GO:0004760">
    <property type="term" value="F:L-serine-pyruvate transaminase activity"/>
    <property type="evidence" value="ECO:0007669"/>
    <property type="project" value="TreeGrafter"/>
</dbReference>
<sequence>MAAPPSRHVNADRDLRSRSDSLLQVTDSANPTIDIPADLKPADGRFGCGPSKVRPEQLAALAESGSAYMGTSHRQKPVKSLVGRVREGLSQLFSLPDGYQVLLSNGGTTAFWDAAAFGLVRQRSQHLTFGEFSSKFAKVTTSAPWLGDPTVITGPAGTHPEASAEEDVDVYALTHNETSTGVAMPIRRPAGTTAREGLVLVDATSGAGGLPVDVTETDVYYFAPQKCFAADGGLWVALASPAALERIDEIAMSDRYVPEFFNLKTVVDNSAKDQTYNTPAVATLILLAEQIEWMNGQGGLEWTTSRTADSSRRLYTWAEKTSYTTPFVVDPAQRSQVVGTIDFNDDVDAAAVAKTLRANGIVDTEPYRKLGRNQLRIGMFPAIDPDDVEALTNCIDHVVERL</sequence>
<dbReference type="UniPathway" id="UPA00135">
    <property type="reaction ID" value="UER00197"/>
</dbReference>
<organism evidence="16 17">
    <name type="scientific">Actinomadura bangladeshensis</name>
    <dbReference type="NCBI Taxonomy" id="453573"/>
    <lineage>
        <taxon>Bacteria</taxon>
        <taxon>Bacillati</taxon>
        <taxon>Actinomycetota</taxon>
        <taxon>Actinomycetes</taxon>
        <taxon>Streptosporangiales</taxon>
        <taxon>Thermomonosporaceae</taxon>
        <taxon>Actinomadura</taxon>
    </lineage>
</organism>
<dbReference type="GO" id="GO:0004648">
    <property type="term" value="F:O-phospho-L-serine:2-oxoglutarate aminotransferase activity"/>
    <property type="evidence" value="ECO:0007669"/>
    <property type="project" value="UniProtKB-UniRule"/>
</dbReference>
<comment type="function">
    <text evidence="1 13">Catalyzes the reversible conversion of 3-phosphohydroxypyruvate to phosphoserine and of 3-hydroxy-2-oxo-4-phosphonooxybutanoate to phosphohydroxythreonine.</text>
</comment>
<evidence type="ECO:0000256" key="14">
    <source>
        <dbReference type="SAM" id="MobiDB-lite"/>
    </source>
</evidence>
<dbReference type="OrthoDB" id="975012at2"/>
<dbReference type="Proteomes" id="UP000295431">
    <property type="component" value="Unassembled WGS sequence"/>
</dbReference>
<evidence type="ECO:0000256" key="2">
    <source>
        <dbReference type="ARBA" id="ARBA00005099"/>
    </source>
</evidence>
<dbReference type="InterPro" id="IPR022278">
    <property type="entry name" value="Pser_aminoTfrase"/>
</dbReference>
<evidence type="ECO:0000256" key="1">
    <source>
        <dbReference type="ARBA" id="ARBA00003483"/>
    </source>
</evidence>
<evidence type="ECO:0000256" key="6">
    <source>
        <dbReference type="ARBA" id="ARBA00022605"/>
    </source>
</evidence>
<dbReference type="Pfam" id="PF00266">
    <property type="entry name" value="Aminotran_5"/>
    <property type="match status" value="1"/>
</dbReference>
<dbReference type="Gene3D" id="3.40.640.10">
    <property type="entry name" value="Type I PLP-dependent aspartate aminotransferase-like (Major domain)"/>
    <property type="match status" value="1"/>
</dbReference>
<evidence type="ECO:0000259" key="15">
    <source>
        <dbReference type="Pfam" id="PF00266"/>
    </source>
</evidence>
<dbReference type="GO" id="GO:0019265">
    <property type="term" value="P:glycine biosynthetic process, by transamination of glyoxylate"/>
    <property type="evidence" value="ECO:0007669"/>
    <property type="project" value="TreeGrafter"/>
</dbReference>
<dbReference type="GO" id="GO:0008453">
    <property type="term" value="F:alanine-glyoxylate transaminase activity"/>
    <property type="evidence" value="ECO:0007669"/>
    <property type="project" value="TreeGrafter"/>
</dbReference>
<keyword evidence="4 13" id="KW-0963">Cytoplasm</keyword>
<dbReference type="InterPro" id="IPR006272">
    <property type="entry name" value="Pser_aminoTfrase_mycobac"/>
</dbReference>
<feature type="binding site" evidence="13">
    <location>
        <position position="132"/>
    </location>
    <ligand>
        <name>pyridoxal 5'-phosphate</name>
        <dbReference type="ChEBI" id="CHEBI:597326"/>
    </ligand>
</feature>
<proteinExistence type="inferred from homology"/>
<dbReference type="EMBL" id="SMJW01000071">
    <property type="protein sequence ID" value="TDC15128.1"/>
    <property type="molecule type" value="Genomic_DNA"/>
</dbReference>
<dbReference type="InterPro" id="IPR000192">
    <property type="entry name" value="Aminotrans_V_dom"/>
</dbReference>
<feature type="modified residue" description="N6-(pyridoxal phosphate)lysine" evidence="13">
    <location>
        <position position="226"/>
    </location>
</feature>
<keyword evidence="8 13" id="KW-0663">Pyridoxal phosphate</keyword>
<comment type="caution">
    <text evidence="16">The sequence shown here is derived from an EMBL/GenBank/DDBJ whole genome shotgun (WGS) entry which is preliminary data.</text>
</comment>
<dbReference type="PANTHER" id="PTHR21152:SF40">
    <property type="entry name" value="ALANINE--GLYOXYLATE AMINOTRANSFERASE"/>
    <property type="match status" value="1"/>
</dbReference>
<comment type="pathway">
    <text evidence="13">Cofactor biosynthesis; pyridoxine 5'-phosphate biosynthesis; pyridoxine 5'-phosphate from D-erythrose 4-phosphate: step 3/5.</text>
</comment>
<evidence type="ECO:0000256" key="4">
    <source>
        <dbReference type="ARBA" id="ARBA00022490"/>
    </source>
</evidence>
<evidence type="ECO:0000313" key="16">
    <source>
        <dbReference type="EMBL" id="TDC15128.1"/>
    </source>
</evidence>
<keyword evidence="7 13" id="KW-0808">Transferase</keyword>
<evidence type="ECO:0000256" key="12">
    <source>
        <dbReference type="ARBA" id="ARBA00049007"/>
    </source>
</evidence>
<dbReference type="GO" id="GO:0005737">
    <property type="term" value="C:cytoplasm"/>
    <property type="evidence" value="ECO:0007669"/>
    <property type="project" value="UniProtKB-SubCell"/>
</dbReference>
<feature type="binding site" evidence="13">
    <location>
        <position position="202"/>
    </location>
    <ligand>
        <name>pyridoxal 5'-phosphate</name>
        <dbReference type="ChEBI" id="CHEBI:597326"/>
    </ligand>
</feature>
<comment type="pathway">
    <text evidence="2 13">Amino-acid biosynthesis; L-serine biosynthesis; L-serine from 3-phospho-D-glycerate: step 2/3.</text>
</comment>
<dbReference type="PANTHER" id="PTHR21152">
    <property type="entry name" value="AMINOTRANSFERASE CLASS V"/>
    <property type="match status" value="1"/>
</dbReference>
<dbReference type="InterPro" id="IPR015421">
    <property type="entry name" value="PyrdxlP-dep_Trfase_major"/>
</dbReference>